<keyword evidence="3" id="KW-0413">Isomerase</keyword>
<accession>A0AAD4T8B0</accession>
<keyword evidence="4" id="KW-0284">Flavonoid biosynthesis</keyword>
<evidence type="ECO:0000256" key="1">
    <source>
        <dbReference type="ARBA" id="ARBA00004966"/>
    </source>
</evidence>
<evidence type="ECO:0000256" key="3">
    <source>
        <dbReference type="ARBA" id="ARBA00023235"/>
    </source>
</evidence>
<dbReference type="PANTHER" id="PTHR28039:SF8">
    <property type="entry name" value="CHALCONE--FLAVANONE ISOMERASE 1-RELATED"/>
    <property type="match status" value="1"/>
</dbReference>
<gene>
    <name evidence="9" type="ORF">MKW98_003766</name>
</gene>
<dbReference type="Gene3D" id="3.50.70.10">
    <property type="match status" value="1"/>
</dbReference>
<dbReference type="SUPFAM" id="SSF54626">
    <property type="entry name" value="Chalcone isomerase"/>
    <property type="match status" value="1"/>
</dbReference>
<protein>
    <recommendedName>
        <fullName evidence="7">Chalcone-flavonone isomerase family protein</fullName>
    </recommendedName>
</protein>
<dbReference type="InterPro" id="IPR016088">
    <property type="entry name" value="Chalcone_isomerase_3-sand"/>
</dbReference>
<comment type="catalytic activity">
    <reaction evidence="6">
        <text>a chalcone = a flavanone.</text>
        <dbReference type="EC" id="5.5.1.6"/>
    </reaction>
</comment>
<reference evidence="9" key="1">
    <citation type="submission" date="2022-04" db="EMBL/GenBank/DDBJ databases">
        <title>A functionally conserved STORR gene fusion in Papaver species that diverged 16.8 million years ago.</title>
        <authorList>
            <person name="Catania T."/>
        </authorList>
    </citation>
    <scope>NUCLEOTIDE SEQUENCE</scope>
    <source>
        <strain evidence="9">S-188037</strain>
    </source>
</reference>
<feature type="domain" description="Chalcone isomerase" evidence="8">
    <location>
        <begin position="13"/>
        <end position="215"/>
    </location>
</feature>
<comment type="similarity">
    <text evidence="2 7">Belongs to the chalcone isomerase family.</text>
</comment>
<dbReference type="PANTHER" id="PTHR28039">
    <property type="entry name" value="CHALCONE--FLAVONONE ISOMERASE 1-RELATED"/>
    <property type="match status" value="1"/>
</dbReference>
<dbReference type="InterPro" id="IPR016087">
    <property type="entry name" value="Chalcone_isomerase"/>
</dbReference>
<dbReference type="AlphaFoldDB" id="A0AAD4T8B0"/>
<evidence type="ECO:0000256" key="6">
    <source>
        <dbReference type="ARBA" id="ARBA00034056"/>
    </source>
</evidence>
<dbReference type="InterPro" id="IPR044164">
    <property type="entry name" value="CFI"/>
</dbReference>
<evidence type="ECO:0000259" key="8">
    <source>
        <dbReference type="Pfam" id="PF02431"/>
    </source>
</evidence>
<dbReference type="GO" id="GO:0045430">
    <property type="term" value="F:chalcone isomerase activity"/>
    <property type="evidence" value="ECO:0007669"/>
    <property type="project" value="UniProtKB-EC"/>
</dbReference>
<dbReference type="Gene3D" id="1.10.890.20">
    <property type="match status" value="1"/>
</dbReference>
<dbReference type="Proteomes" id="UP001202328">
    <property type="component" value="Unassembled WGS sequence"/>
</dbReference>
<dbReference type="InterPro" id="IPR036298">
    <property type="entry name" value="Chalcone_isomerase_sf"/>
</dbReference>
<dbReference type="GO" id="GO:0009813">
    <property type="term" value="P:flavonoid biosynthetic process"/>
    <property type="evidence" value="ECO:0007669"/>
    <property type="project" value="UniProtKB-KW"/>
</dbReference>
<comment type="caution">
    <text evidence="9">The sequence shown here is derived from an EMBL/GenBank/DDBJ whole genome shotgun (WGS) entry which is preliminary data.</text>
</comment>
<proteinExistence type="inferred from homology"/>
<evidence type="ECO:0000313" key="9">
    <source>
        <dbReference type="EMBL" id="KAI3942167.1"/>
    </source>
</evidence>
<dbReference type="Pfam" id="PF02431">
    <property type="entry name" value="Chalcone"/>
    <property type="match status" value="1"/>
</dbReference>
<evidence type="ECO:0000256" key="5">
    <source>
        <dbReference type="ARBA" id="ARBA00025429"/>
    </source>
</evidence>
<evidence type="ECO:0000256" key="7">
    <source>
        <dbReference type="RuleBase" id="RU361158"/>
    </source>
</evidence>
<evidence type="ECO:0000256" key="2">
    <source>
        <dbReference type="ARBA" id="ARBA00007166"/>
    </source>
</evidence>
<name>A0AAD4T8B0_9MAGN</name>
<comment type="function">
    <text evidence="5">Catalyzes the intramolecular cyclization of bicyclic chalcones into tricyclic (S)-flavanones. Responsible for the isomerization of 4,2',4',6'-tetrahydroxychalcone (also termed chalcone) into naringenin.</text>
</comment>
<dbReference type="InterPro" id="IPR016089">
    <property type="entry name" value="Chalcone_isomerase_bundle_sf"/>
</dbReference>
<organism evidence="9 10">
    <name type="scientific">Papaver atlanticum</name>
    <dbReference type="NCBI Taxonomy" id="357466"/>
    <lineage>
        <taxon>Eukaryota</taxon>
        <taxon>Viridiplantae</taxon>
        <taxon>Streptophyta</taxon>
        <taxon>Embryophyta</taxon>
        <taxon>Tracheophyta</taxon>
        <taxon>Spermatophyta</taxon>
        <taxon>Magnoliopsida</taxon>
        <taxon>Ranunculales</taxon>
        <taxon>Papaveraceae</taxon>
        <taxon>Papaveroideae</taxon>
        <taxon>Papaver</taxon>
    </lineage>
</organism>
<comment type="pathway">
    <text evidence="1">Secondary metabolite biosynthesis; flavonoid biosynthesis.</text>
</comment>
<evidence type="ECO:0000256" key="4">
    <source>
        <dbReference type="ARBA" id="ARBA00023241"/>
    </source>
</evidence>
<sequence length="238" mass="26204">MAPMEQQLSEIQVEQFVFPPKMTPPSSTESLFLGGAGVRGLQIQDRFIKFTAIGVYLAEEAIPSLSPKWKSKTPEELTDDVEFFMDIVTGPFEKFVKITMILPLTGDQYAEKVTENCIEYLKSKDMYTDAEAKAVERFIEIFKNEMFPPASSILFTLSPTGSLTVGFSKDTSIPEARNAVIENKALSESILESIIGKNGVSPAAKQSLAVRISELLKGHENKPDVSAAAKIEEETTKA</sequence>
<keyword evidence="10" id="KW-1185">Reference proteome</keyword>
<dbReference type="EMBL" id="JAJJMB010004716">
    <property type="protein sequence ID" value="KAI3942167.1"/>
    <property type="molecule type" value="Genomic_DNA"/>
</dbReference>
<evidence type="ECO:0000313" key="10">
    <source>
        <dbReference type="Proteomes" id="UP001202328"/>
    </source>
</evidence>